<dbReference type="AlphaFoldDB" id="A0A852U5K4"/>
<evidence type="ECO:0000313" key="2">
    <source>
        <dbReference type="EMBL" id="NYE49190.1"/>
    </source>
</evidence>
<feature type="transmembrane region" description="Helical" evidence="1">
    <location>
        <begin position="92"/>
        <end position="111"/>
    </location>
</feature>
<name>A0A852U5K4_9ACTN</name>
<dbReference type="Proteomes" id="UP000589036">
    <property type="component" value="Unassembled WGS sequence"/>
</dbReference>
<keyword evidence="1" id="KW-0812">Transmembrane</keyword>
<keyword evidence="3" id="KW-1185">Reference proteome</keyword>
<dbReference type="RefSeq" id="WP_179644898.1">
    <property type="nucleotide sequence ID" value="NZ_BAAAYY010000031.1"/>
</dbReference>
<keyword evidence="1" id="KW-0472">Membrane</keyword>
<evidence type="ECO:0000313" key="3">
    <source>
        <dbReference type="Proteomes" id="UP000589036"/>
    </source>
</evidence>
<feature type="transmembrane region" description="Helical" evidence="1">
    <location>
        <begin position="117"/>
        <end position="138"/>
    </location>
</feature>
<accession>A0A852U5K4</accession>
<sequence length="145" mass="15151">MSRYRDRVGARGRGGTAVKIIRALAIALVVWIVGVLAGTLLVLNLATVDQMQDTAGRLGWIALPQLVVSFAMVLLAGFGYGRPGASRLLRDAVVLAPAAVQLIAVTVLGALGETPGIVVGGRLAAGAVGMGAAWWLLLRRDRRSR</sequence>
<comment type="caution">
    <text evidence="2">The sequence shown here is derived from an EMBL/GenBank/DDBJ whole genome shotgun (WGS) entry which is preliminary data.</text>
</comment>
<gene>
    <name evidence="2" type="ORF">HDA32_004310</name>
</gene>
<feature type="transmembrane region" description="Helical" evidence="1">
    <location>
        <begin position="20"/>
        <end position="46"/>
    </location>
</feature>
<proteinExistence type="predicted"/>
<organism evidence="2 3">
    <name type="scientific">Spinactinospora alkalitolerans</name>
    <dbReference type="NCBI Taxonomy" id="687207"/>
    <lineage>
        <taxon>Bacteria</taxon>
        <taxon>Bacillati</taxon>
        <taxon>Actinomycetota</taxon>
        <taxon>Actinomycetes</taxon>
        <taxon>Streptosporangiales</taxon>
        <taxon>Nocardiopsidaceae</taxon>
        <taxon>Spinactinospora</taxon>
    </lineage>
</organism>
<dbReference type="EMBL" id="JACCCC010000001">
    <property type="protein sequence ID" value="NYE49190.1"/>
    <property type="molecule type" value="Genomic_DNA"/>
</dbReference>
<reference evidence="2 3" key="1">
    <citation type="submission" date="2020-07" db="EMBL/GenBank/DDBJ databases">
        <title>Sequencing the genomes of 1000 actinobacteria strains.</title>
        <authorList>
            <person name="Klenk H.-P."/>
        </authorList>
    </citation>
    <scope>NUCLEOTIDE SEQUENCE [LARGE SCALE GENOMIC DNA]</scope>
    <source>
        <strain evidence="2 3">CXB654</strain>
    </source>
</reference>
<evidence type="ECO:0000256" key="1">
    <source>
        <dbReference type="SAM" id="Phobius"/>
    </source>
</evidence>
<feature type="transmembrane region" description="Helical" evidence="1">
    <location>
        <begin position="58"/>
        <end position="80"/>
    </location>
</feature>
<keyword evidence="1" id="KW-1133">Transmembrane helix</keyword>
<protein>
    <submittedName>
        <fullName evidence="2">Uncharacterized protein</fullName>
    </submittedName>
</protein>